<name>L0NCW5_9HYPH</name>
<protein>
    <submittedName>
        <fullName evidence="1">Uncharacterized protein</fullName>
    </submittedName>
</protein>
<accession>L0NCW5</accession>
<proteinExistence type="predicted"/>
<dbReference type="KEGG" id="rht:NT26_1000"/>
<evidence type="ECO:0000313" key="1">
    <source>
        <dbReference type="EMBL" id="CCF18724.1"/>
    </source>
</evidence>
<dbReference type="AlphaFoldDB" id="L0NCW5"/>
<dbReference type="EMBL" id="FO082820">
    <property type="protein sequence ID" value="CCF18724.1"/>
    <property type="molecule type" value="Genomic_DNA"/>
</dbReference>
<dbReference type="STRING" id="1125847.NT26_1000"/>
<dbReference type="Proteomes" id="UP000010792">
    <property type="component" value="Chromosome"/>
</dbReference>
<keyword evidence="2" id="KW-1185">Reference proteome</keyword>
<reference evidence="1 2" key="1">
    <citation type="journal article" date="2013" name="Genome Biol. Evol.">
        <title>Life in an arsenic-containing gold mine: genome and physiology of the autotrophic arsenite-oxidizing bacterium rhizobium sp. NT-26.</title>
        <authorList>
            <person name="Andres J."/>
            <person name="Arsene-Ploetze F."/>
            <person name="Barbe V."/>
            <person name="Brochier-Armanet C."/>
            <person name="Cleiss-Arnold J."/>
            <person name="Coppee J.Y."/>
            <person name="Dillies M.A."/>
            <person name="Geist"/>
            <person name="L"/>
            <person name="Joublin A."/>
            <person name="Koechler S."/>
            <person name="Lassalle F."/>
            <person name="Marchal M."/>
            <person name="Medigue C."/>
            <person name="Muller D."/>
            <person name="Nesme X."/>
            <person name="Plewniak F."/>
            <person name="Proux C."/>
            <person name="Ramirez-Bahena M.H."/>
            <person name="Schenowitz C."/>
            <person name="Sismeiro O."/>
            <person name="Vallenet D."/>
            <person name="Santini J.M."/>
            <person name="Bertin P.N."/>
        </authorList>
    </citation>
    <scope>NUCLEOTIDE SEQUENCE [LARGE SCALE GENOMIC DNA]</scope>
    <source>
        <strain evidence="1 2">NT-26</strain>
    </source>
</reference>
<evidence type="ECO:0000313" key="2">
    <source>
        <dbReference type="Proteomes" id="UP000010792"/>
    </source>
</evidence>
<organism evidence="1 2">
    <name type="scientific">Pseudorhizobium banfieldiae</name>
    <dbReference type="NCBI Taxonomy" id="1125847"/>
    <lineage>
        <taxon>Bacteria</taxon>
        <taxon>Pseudomonadati</taxon>
        <taxon>Pseudomonadota</taxon>
        <taxon>Alphaproteobacteria</taxon>
        <taxon>Hyphomicrobiales</taxon>
        <taxon>Rhizobiaceae</taxon>
        <taxon>Rhizobium/Agrobacterium group</taxon>
        <taxon>Pseudorhizobium</taxon>
    </lineage>
</organism>
<sequence length="56" mass="6231">MKSQVSAIIEEGGDGRASITTVPGNSSLDFIDGVFFYWRLYRQCGHGFSFAPRRVC</sequence>
<gene>
    <name evidence="1" type="ORF">NT26_1000</name>
</gene>